<dbReference type="PANTHER" id="PTHR11477">
    <property type="entry name" value="TRANSCRIPTION FACTOR S-II ZINC FINGER DOMAIN-CONTAINING PROTEIN"/>
    <property type="match status" value="1"/>
</dbReference>
<evidence type="ECO:0000313" key="2">
    <source>
        <dbReference type="EMBL" id="CAD7226234.1"/>
    </source>
</evidence>
<feature type="compositionally biased region" description="Basic and acidic residues" evidence="1">
    <location>
        <begin position="893"/>
        <end position="907"/>
    </location>
</feature>
<protein>
    <submittedName>
        <fullName evidence="2">Uncharacterized protein</fullName>
    </submittedName>
</protein>
<feature type="compositionally biased region" description="Basic residues" evidence="1">
    <location>
        <begin position="634"/>
        <end position="646"/>
    </location>
</feature>
<feature type="compositionally biased region" description="Gly residues" evidence="1">
    <location>
        <begin position="863"/>
        <end position="882"/>
    </location>
</feature>
<organism evidence="2">
    <name type="scientific">Cyprideis torosa</name>
    <dbReference type="NCBI Taxonomy" id="163714"/>
    <lineage>
        <taxon>Eukaryota</taxon>
        <taxon>Metazoa</taxon>
        <taxon>Ecdysozoa</taxon>
        <taxon>Arthropoda</taxon>
        <taxon>Crustacea</taxon>
        <taxon>Oligostraca</taxon>
        <taxon>Ostracoda</taxon>
        <taxon>Podocopa</taxon>
        <taxon>Podocopida</taxon>
        <taxon>Cytherocopina</taxon>
        <taxon>Cytheroidea</taxon>
        <taxon>Cytherideidae</taxon>
        <taxon>Cyprideis</taxon>
    </lineage>
</organism>
<dbReference type="InterPro" id="IPR036575">
    <property type="entry name" value="TFIIS_cen_dom_sf"/>
</dbReference>
<feature type="compositionally biased region" description="Polar residues" evidence="1">
    <location>
        <begin position="1123"/>
        <end position="1133"/>
    </location>
</feature>
<dbReference type="GO" id="GO:0006351">
    <property type="term" value="P:DNA-templated transcription"/>
    <property type="evidence" value="ECO:0007669"/>
    <property type="project" value="InterPro"/>
</dbReference>
<dbReference type="SMART" id="SM00510">
    <property type="entry name" value="TFS2M"/>
    <property type="match status" value="1"/>
</dbReference>
<gene>
    <name evidence="2" type="ORF">CTOB1V02_LOCUS4157</name>
</gene>
<feature type="region of interest" description="Disordered" evidence="1">
    <location>
        <begin position="599"/>
        <end position="666"/>
    </location>
</feature>
<feature type="compositionally biased region" description="Basic and acidic residues" evidence="1">
    <location>
        <begin position="652"/>
        <end position="663"/>
    </location>
</feature>
<dbReference type="GO" id="GO:0005634">
    <property type="term" value="C:nucleus"/>
    <property type="evidence" value="ECO:0007669"/>
    <property type="project" value="TreeGrafter"/>
</dbReference>
<feature type="compositionally biased region" description="Low complexity" evidence="1">
    <location>
        <begin position="601"/>
        <end position="620"/>
    </location>
</feature>
<dbReference type="AlphaFoldDB" id="A0A7R8WCA7"/>
<feature type="compositionally biased region" description="Basic residues" evidence="1">
    <location>
        <begin position="1095"/>
        <end position="1113"/>
    </location>
</feature>
<feature type="region of interest" description="Disordered" evidence="1">
    <location>
        <begin position="179"/>
        <end position="213"/>
    </location>
</feature>
<dbReference type="PROSITE" id="PS51321">
    <property type="entry name" value="TFIIS_CENTRAL"/>
    <property type="match status" value="1"/>
</dbReference>
<feature type="compositionally biased region" description="Low complexity" evidence="1">
    <location>
        <begin position="752"/>
        <end position="778"/>
    </location>
</feature>
<feature type="compositionally biased region" description="Acidic residues" evidence="1">
    <location>
        <begin position="431"/>
        <end position="443"/>
    </location>
</feature>
<feature type="compositionally biased region" description="Basic and acidic residues" evidence="1">
    <location>
        <begin position="470"/>
        <end position="554"/>
    </location>
</feature>
<dbReference type="InterPro" id="IPR003618">
    <property type="entry name" value="TFIIS_cen_dom"/>
</dbReference>
<dbReference type="OrthoDB" id="1884872at2759"/>
<feature type="region of interest" description="Disordered" evidence="1">
    <location>
        <begin position="1047"/>
        <end position="1145"/>
    </location>
</feature>
<dbReference type="Gene3D" id="1.10.472.30">
    <property type="entry name" value="Transcription elongation factor S-II, central domain"/>
    <property type="match status" value="1"/>
</dbReference>
<feature type="region of interest" description="Disordered" evidence="1">
    <location>
        <begin position="470"/>
        <end position="584"/>
    </location>
</feature>
<dbReference type="SUPFAM" id="SSF46942">
    <property type="entry name" value="Elongation factor TFIIS domain 2"/>
    <property type="match status" value="1"/>
</dbReference>
<dbReference type="PANTHER" id="PTHR11477:SF51">
    <property type="entry name" value="PROTEIN PARTNER OF SNF, ISOFORM B"/>
    <property type="match status" value="1"/>
</dbReference>
<sequence length="1145" mass="124269">MSQSVWREVPSRGVLFKTIVLTCDYETGNVVMKDLTPKSTAEQIATSHDSGDSGVPRSVILTVQGTPQPPTTGQGVPEQSPPQQLTDVMVDLPLSFCQLIDPTGAAQQLDHPELSLAAEEERQEALINMAHLTPEQLENMECVLQTEEAKQMLTEPIQKQLFSNIQRLLNMTADLEGEGVGGAATSGAQHEANRTSTSAVTGETREGGPSGRETLWVVGGWVRSSTTTANPLPQHSPDQENRREIAVSAAPHHDHDYLFSHKKESLPPSPELPPNTVSFFEDGPTTAPPLQKIQPPRQSLGIGASRTTSSSAVMPSPPPGGHRQSVSPSESTHSEPSRRSARQQEKHDREIVEKIRAENQQMLAREREAMTSNEAPESPLEELQPAKTANPQSKRDRKPPKHLISEEFLVKPVSKVGRPRKRVGSGADAPSTEEEEGDSAAEDEVGGFLWVTLYLADELWCDGLRARRKVEGKAQGEGKARAEGKAPGKDKTLGEDKAQGQDKAQGEDKAQDEGKAPGDDKTQCWDKAQGEGKARAEGKAQCRDKAQGEDKTQCLDKVQGGDKAQCLDKAQGQDKSQGKKMEISGDTWLCPKCRGVGNATQKAKAPSVAPAPSSQPVGGAKKSKPTPPAAAKQAPRRGKPKQRKHMAPVIQESEREKKKEPAAKRTCLGPECSKVAPEEAMYCSDACLLQYAKTCADGRMAHDTLLLIDKLSSKPQTFVCQTANLVHYLRAHPAYEVVTAQQRPPSQQSNASTTPSPTQRQPPHHLSSLAARRQSSLAGGRTAPLIIPAKPMPPSSPSPGKTALINSPGASMHGQKVKIIKVLPAKATKKEDPPPPKKPKPAPPPPSRKLSLGEKSSPASHRGGSGSAAGAGARGGSGGAAGGASAAAEETEEEKRQRQDKEEKNVMQKRECIRRFISHALRERCKGSEDMRDTSDETCGRIAKKIEHALFDFAGRDVHGKKYMNKYRVLAMSIKDKQNNELFRRIISGNLRPSKLVAMEAHEYADEAMRNQREMELKQELEKIKETELQREEIFLVKSHKGEIVYESEEGAMHKDTEVTLPDDLPDEDLGLPTGSGTDGESADAKKHTTSSSSGHRRHSSSKKRSHHSRPNRSRSPLRESPASGSSTPSAKDSTAEHKIHVFDR</sequence>
<proteinExistence type="predicted"/>
<feature type="region of interest" description="Disordered" evidence="1">
    <location>
        <begin position="260"/>
        <end position="443"/>
    </location>
</feature>
<accession>A0A7R8WCA7</accession>
<feature type="compositionally biased region" description="Basic and acidic residues" evidence="1">
    <location>
        <begin position="1134"/>
        <end position="1145"/>
    </location>
</feature>
<evidence type="ECO:0000256" key="1">
    <source>
        <dbReference type="SAM" id="MobiDB-lite"/>
    </source>
</evidence>
<feature type="compositionally biased region" description="Polar residues" evidence="1">
    <location>
        <begin position="739"/>
        <end position="751"/>
    </location>
</feature>
<feature type="compositionally biased region" description="Basic and acidic residues" evidence="1">
    <location>
        <begin position="332"/>
        <end position="357"/>
    </location>
</feature>
<feature type="region of interest" description="Disordered" evidence="1">
    <location>
        <begin position="739"/>
        <end position="907"/>
    </location>
</feature>
<reference evidence="2" key="1">
    <citation type="submission" date="2020-11" db="EMBL/GenBank/DDBJ databases">
        <authorList>
            <person name="Tran Van P."/>
        </authorList>
    </citation>
    <scope>NUCLEOTIDE SEQUENCE</scope>
</reference>
<name>A0A7R8WCA7_9CRUS</name>
<dbReference type="Pfam" id="PF07500">
    <property type="entry name" value="TFIIS_M"/>
    <property type="match status" value="1"/>
</dbReference>
<dbReference type="EMBL" id="OB660781">
    <property type="protein sequence ID" value="CAD7226234.1"/>
    <property type="molecule type" value="Genomic_DNA"/>
</dbReference>